<dbReference type="GeneID" id="54565638"/>
<gene>
    <name evidence="3" type="ORF">M409DRAFT_53423</name>
</gene>
<keyword evidence="2" id="KW-0812">Transmembrane</keyword>
<protein>
    <submittedName>
        <fullName evidence="3">Uncharacterized protein</fullName>
    </submittedName>
</protein>
<feature type="compositionally biased region" description="Basic and acidic residues" evidence="1">
    <location>
        <begin position="60"/>
        <end position="71"/>
    </location>
</feature>
<dbReference type="RefSeq" id="XP_033668995.1">
    <property type="nucleotide sequence ID" value="XM_033812366.1"/>
</dbReference>
<reference evidence="3" key="1">
    <citation type="journal article" date="2020" name="Stud. Mycol.">
        <title>101 Dothideomycetes genomes: a test case for predicting lifestyles and emergence of pathogens.</title>
        <authorList>
            <person name="Haridas S."/>
            <person name="Albert R."/>
            <person name="Binder M."/>
            <person name="Bloem J."/>
            <person name="Labutti K."/>
            <person name="Salamov A."/>
            <person name="Andreopoulos B."/>
            <person name="Baker S."/>
            <person name="Barry K."/>
            <person name="Bills G."/>
            <person name="Bluhm B."/>
            <person name="Cannon C."/>
            <person name="Castanera R."/>
            <person name="Culley D."/>
            <person name="Daum C."/>
            <person name="Ezra D."/>
            <person name="Gonzalez J."/>
            <person name="Henrissat B."/>
            <person name="Kuo A."/>
            <person name="Liang C."/>
            <person name="Lipzen A."/>
            <person name="Lutzoni F."/>
            <person name="Magnuson J."/>
            <person name="Mondo S."/>
            <person name="Nolan M."/>
            <person name="Ohm R."/>
            <person name="Pangilinan J."/>
            <person name="Park H.-J."/>
            <person name="Ramirez L."/>
            <person name="Alfaro M."/>
            <person name="Sun H."/>
            <person name="Tritt A."/>
            <person name="Yoshinaga Y."/>
            <person name="Zwiers L.-H."/>
            <person name="Turgeon B."/>
            <person name="Goodwin S."/>
            <person name="Spatafora J."/>
            <person name="Crous P."/>
            <person name="Grigoriev I."/>
        </authorList>
    </citation>
    <scope>NUCLEOTIDE SEQUENCE</scope>
    <source>
        <strain evidence="3">ATCC 36951</strain>
    </source>
</reference>
<evidence type="ECO:0000256" key="2">
    <source>
        <dbReference type="SAM" id="Phobius"/>
    </source>
</evidence>
<feature type="region of interest" description="Disordered" evidence="1">
    <location>
        <begin position="1"/>
        <end position="78"/>
    </location>
</feature>
<sequence>MDLTPSPTNNTKRYTRRDSDAPELASLPLPLRPPSTVYTTDAKPKPTSRVVSFQQQQQQHPHDYTIPRSDPDYGSTRRRSAFRRSKTFWVVVVLVMAMSLAVGVGIGYAVGVNGARVVVHTPGEGWWEGEDERPEKRSSQSSHDYQMPVPM</sequence>
<evidence type="ECO:0000313" key="4">
    <source>
        <dbReference type="Proteomes" id="UP000799537"/>
    </source>
</evidence>
<feature type="transmembrane region" description="Helical" evidence="2">
    <location>
        <begin position="87"/>
        <end position="110"/>
    </location>
</feature>
<evidence type="ECO:0000256" key="1">
    <source>
        <dbReference type="SAM" id="MobiDB-lite"/>
    </source>
</evidence>
<keyword evidence="4" id="KW-1185">Reference proteome</keyword>
<keyword evidence="2" id="KW-0472">Membrane</keyword>
<organism evidence="3 4">
    <name type="scientific">Zasmidium cellare ATCC 36951</name>
    <dbReference type="NCBI Taxonomy" id="1080233"/>
    <lineage>
        <taxon>Eukaryota</taxon>
        <taxon>Fungi</taxon>
        <taxon>Dikarya</taxon>
        <taxon>Ascomycota</taxon>
        <taxon>Pezizomycotina</taxon>
        <taxon>Dothideomycetes</taxon>
        <taxon>Dothideomycetidae</taxon>
        <taxon>Mycosphaerellales</taxon>
        <taxon>Mycosphaerellaceae</taxon>
        <taxon>Zasmidium</taxon>
    </lineage>
</organism>
<dbReference type="Proteomes" id="UP000799537">
    <property type="component" value="Unassembled WGS sequence"/>
</dbReference>
<feature type="region of interest" description="Disordered" evidence="1">
    <location>
        <begin position="125"/>
        <end position="151"/>
    </location>
</feature>
<keyword evidence="2" id="KW-1133">Transmembrane helix</keyword>
<proteinExistence type="predicted"/>
<feature type="compositionally biased region" description="Polar residues" evidence="1">
    <location>
        <begin position="1"/>
        <end position="12"/>
    </location>
</feature>
<dbReference type="EMBL" id="ML993591">
    <property type="protein sequence ID" value="KAF2168106.1"/>
    <property type="molecule type" value="Genomic_DNA"/>
</dbReference>
<evidence type="ECO:0000313" key="3">
    <source>
        <dbReference type="EMBL" id="KAF2168106.1"/>
    </source>
</evidence>
<name>A0A6A6CRJ6_ZASCE</name>
<dbReference type="AlphaFoldDB" id="A0A6A6CRJ6"/>
<accession>A0A6A6CRJ6</accession>